<feature type="compositionally biased region" description="Gly residues" evidence="1">
    <location>
        <begin position="125"/>
        <end position="138"/>
    </location>
</feature>
<dbReference type="EMBL" id="BMRP01000068">
    <property type="protein sequence ID" value="GGV00852.1"/>
    <property type="molecule type" value="Genomic_DNA"/>
</dbReference>
<dbReference type="InterPro" id="IPR045608">
    <property type="entry name" value="Trypco2"/>
</dbReference>
<accession>A0ABQ2VN85</accession>
<keyword evidence="4" id="KW-1185">Reference proteome</keyword>
<feature type="domain" description="Trypsin-co-occurring" evidence="2">
    <location>
        <begin position="36"/>
        <end position="111"/>
    </location>
</feature>
<name>A0ABQ2VN85_9ACTN</name>
<evidence type="ECO:0000256" key="1">
    <source>
        <dbReference type="SAM" id="MobiDB-lite"/>
    </source>
</evidence>
<organism evidence="3 4">
    <name type="scientific">Streptomyces albospinus</name>
    <dbReference type="NCBI Taxonomy" id="285515"/>
    <lineage>
        <taxon>Bacteria</taxon>
        <taxon>Bacillati</taxon>
        <taxon>Actinomycetota</taxon>
        <taxon>Actinomycetes</taxon>
        <taxon>Kitasatosporales</taxon>
        <taxon>Streptomycetaceae</taxon>
        <taxon>Streptomyces</taxon>
    </lineage>
</organism>
<reference evidence="4" key="1">
    <citation type="journal article" date="2019" name="Int. J. Syst. Evol. Microbiol.">
        <title>The Global Catalogue of Microorganisms (GCM) 10K type strain sequencing project: providing services to taxonomists for standard genome sequencing and annotation.</title>
        <authorList>
            <consortium name="The Broad Institute Genomics Platform"/>
            <consortium name="The Broad Institute Genome Sequencing Center for Infectious Disease"/>
            <person name="Wu L."/>
            <person name="Ma J."/>
        </authorList>
    </citation>
    <scope>NUCLEOTIDE SEQUENCE [LARGE SCALE GENOMIC DNA]</scope>
    <source>
        <strain evidence="4">JCM 3399</strain>
    </source>
</reference>
<dbReference type="Pfam" id="PF19631">
    <property type="entry name" value="Trypco2"/>
    <property type="match status" value="1"/>
</dbReference>
<comment type="caution">
    <text evidence="3">The sequence shown here is derived from an EMBL/GenBank/DDBJ whole genome shotgun (WGS) entry which is preliminary data.</text>
</comment>
<feature type="region of interest" description="Disordered" evidence="1">
    <location>
        <begin position="117"/>
        <end position="138"/>
    </location>
</feature>
<evidence type="ECO:0000313" key="3">
    <source>
        <dbReference type="EMBL" id="GGV00852.1"/>
    </source>
</evidence>
<evidence type="ECO:0000259" key="2">
    <source>
        <dbReference type="Pfam" id="PF19631"/>
    </source>
</evidence>
<sequence length="138" mass="14291">MPGGPIVSFRRWPLPGRLALRTEAIKGETMELEPTELSEAIKAVREGLAAAQQDGDGSPVRFTVKEIVLDLGIELRNTASAGGGVKAFVVSADAKGERAKTATHRMTVTLTVAPDGEGSDLLIGDTGGGRGGPVDGLR</sequence>
<proteinExistence type="predicted"/>
<evidence type="ECO:0000313" key="4">
    <source>
        <dbReference type="Proteomes" id="UP000654471"/>
    </source>
</evidence>
<dbReference type="Proteomes" id="UP000654471">
    <property type="component" value="Unassembled WGS sequence"/>
</dbReference>
<gene>
    <name evidence="3" type="ORF">GCM10010211_80230</name>
</gene>
<protein>
    <recommendedName>
        <fullName evidence="2">Trypsin-co-occurring domain-containing protein</fullName>
    </recommendedName>
</protein>